<evidence type="ECO:0000256" key="3">
    <source>
        <dbReference type="ARBA" id="ARBA00023125"/>
    </source>
</evidence>
<dbReference type="HOGENOM" id="CLU_000445_87_0_6"/>
<dbReference type="Proteomes" id="UP000001188">
    <property type="component" value="Chromosome"/>
</dbReference>
<dbReference type="SMART" id="SM00342">
    <property type="entry name" value="HTH_ARAC"/>
    <property type="match status" value="1"/>
</dbReference>
<dbReference type="PANTHER" id="PTHR11019">
    <property type="entry name" value="HTH-TYPE TRANSCRIPTIONAL REGULATOR NIMR"/>
    <property type="match status" value="1"/>
</dbReference>
<evidence type="ECO:0000259" key="6">
    <source>
        <dbReference type="PROSITE" id="PS01124"/>
    </source>
</evidence>
<dbReference type="AlphaFoldDB" id="B0RW44"/>
<dbReference type="CDD" id="cd06124">
    <property type="entry name" value="cupin_NimR-like_N"/>
    <property type="match status" value="1"/>
</dbReference>
<dbReference type="PROSITE" id="PS01124">
    <property type="entry name" value="HTH_ARAC_FAMILY_2"/>
    <property type="match status" value="1"/>
</dbReference>
<dbReference type="Pfam" id="PF12833">
    <property type="entry name" value="HTH_18"/>
    <property type="match status" value="1"/>
</dbReference>
<dbReference type="PANTHER" id="PTHR11019:SF159">
    <property type="entry name" value="TRANSCRIPTIONAL REGULATOR-RELATED"/>
    <property type="match status" value="1"/>
</dbReference>
<dbReference type="PRINTS" id="PR00032">
    <property type="entry name" value="HTHARAC"/>
</dbReference>
<dbReference type="EMBL" id="AM920689">
    <property type="protein sequence ID" value="CAP52262.1"/>
    <property type="molecule type" value="Genomic_DNA"/>
</dbReference>
<keyword evidence="1" id="KW-0678">Repressor</keyword>
<dbReference type="SUPFAM" id="SSF51182">
    <property type="entry name" value="RmlC-like cupins"/>
    <property type="match status" value="1"/>
</dbReference>
<dbReference type="InterPro" id="IPR003313">
    <property type="entry name" value="AraC-bd"/>
</dbReference>
<dbReference type="Gene3D" id="2.60.120.10">
    <property type="entry name" value="Jelly Rolls"/>
    <property type="match status" value="1"/>
</dbReference>
<dbReference type="KEGG" id="xca:xcc-b100_2901"/>
<dbReference type="SUPFAM" id="SSF46689">
    <property type="entry name" value="Homeodomain-like"/>
    <property type="match status" value="1"/>
</dbReference>
<keyword evidence="5" id="KW-0804">Transcription</keyword>
<dbReference type="InterPro" id="IPR011051">
    <property type="entry name" value="RmlC_Cupin_sf"/>
</dbReference>
<keyword evidence="2" id="KW-0805">Transcription regulation</keyword>
<gene>
    <name evidence="7" type="ORF">XCCB100_2901</name>
</gene>
<keyword evidence="4" id="KW-0010">Activator</keyword>
<feature type="domain" description="HTH araC/xylS-type" evidence="6">
    <location>
        <begin position="216"/>
        <end position="316"/>
    </location>
</feature>
<evidence type="ECO:0000256" key="2">
    <source>
        <dbReference type="ARBA" id="ARBA00023015"/>
    </source>
</evidence>
<evidence type="ECO:0000313" key="8">
    <source>
        <dbReference type="Proteomes" id="UP000001188"/>
    </source>
</evidence>
<evidence type="ECO:0000256" key="5">
    <source>
        <dbReference type="ARBA" id="ARBA00023163"/>
    </source>
</evidence>
<dbReference type="GO" id="GO:0043565">
    <property type="term" value="F:sequence-specific DNA binding"/>
    <property type="evidence" value="ECO:0007669"/>
    <property type="project" value="InterPro"/>
</dbReference>
<dbReference type="GO" id="GO:0003700">
    <property type="term" value="F:DNA-binding transcription factor activity"/>
    <property type="evidence" value="ECO:0007669"/>
    <property type="project" value="InterPro"/>
</dbReference>
<dbReference type="Gene3D" id="1.10.10.60">
    <property type="entry name" value="Homeodomain-like"/>
    <property type="match status" value="1"/>
</dbReference>
<accession>B0RW44</accession>
<dbReference type="InterPro" id="IPR018060">
    <property type="entry name" value="HTH_AraC"/>
</dbReference>
<dbReference type="FunFam" id="1.10.10.60:FF:000132">
    <property type="entry name" value="AraC family transcriptional regulator"/>
    <property type="match status" value="1"/>
</dbReference>
<evidence type="ECO:0000256" key="1">
    <source>
        <dbReference type="ARBA" id="ARBA00022491"/>
    </source>
</evidence>
<sequence>MGRYFVPQNIFVNANMSSGIKPIARIEDDTRPASWPGNTIWPMNNEIRPTEIDALPPGARASFEWADGPVVVAFRADLRAVWAPETAWHAHVRGQLMYVEQGVLTVHTEHGTSSLPPGCAGWMPPGQQHTVELAGPLRGWGVVVRPDACTGLPARSGVIRLSGLAREVIMRAASWPLSEMLGEPVDPARQRLAAVLLDELCQAPIEHLHLPMPADRRLLRIARQLLDTPADPRPLDVWATWGGLSPRSLSRHFRDETGLSFAQWRQQARLAEGLRRLSQGTAVAQVADQLGYSSPSAFVSVFHRHFGAPPARYLAGGHARGLASPAASG</sequence>
<proteinExistence type="predicted"/>
<reference evidence="7 8" key="1">
    <citation type="journal article" date="2008" name="J. Biotechnol.">
        <title>The genome of Xanthomonas campestris pv. campestris B100 and its use for the reconstruction of metabolic pathways involved in xanthan biosynthesis.</title>
        <authorList>
            <person name="Vorholter F.J."/>
            <person name="Schneiker S."/>
            <person name="Goesmann A."/>
            <person name="Krause L."/>
            <person name="Bekel T."/>
            <person name="Kaiser O."/>
            <person name="Linke B."/>
            <person name="Patschkowski T."/>
            <person name="Ruckert C."/>
            <person name="Schmid J."/>
            <person name="Sidhu V.K."/>
            <person name="Sieber V."/>
            <person name="Tauch A."/>
            <person name="Watt S.A."/>
            <person name="Weisshaar B."/>
            <person name="Becker A."/>
            <person name="Niehaus K."/>
            <person name="Puhler A."/>
        </authorList>
    </citation>
    <scope>NUCLEOTIDE SEQUENCE [LARGE SCALE GENOMIC DNA]</scope>
    <source>
        <strain evidence="7 8">B100</strain>
    </source>
</reference>
<evidence type="ECO:0000313" key="7">
    <source>
        <dbReference type="EMBL" id="CAP52262.1"/>
    </source>
</evidence>
<dbReference type="InterPro" id="IPR020449">
    <property type="entry name" value="Tscrpt_reg_AraC-type_HTH"/>
</dbReference>
<keyword evidence="3" id="KW-0238">DNA-binding</keyword>
<protein>
    <submittedName>
        <fullName evidence="7">Transcriptional regulator, AraC family</fullName>
    </submittedName>
</protein>
<dbReference type="InterPro" id="IPR014710">
    <property type="entry name" value="RmlC-like_jellyroll"/>
</dbReference>
<name>B0RW44_XANCB</name>
<dbReference type="Pfam" id="PF02311">
    <property type="entry name" value="AraC_binding"/>
    <property type="match status" value="1"/>
</dbReference>
<evidence type="ECO:0000256" key="4">
    <source>
        <dbReference type="ARBA" id="ARBA00023159"/>
    </source>
</evidence>
<organism evidence="7 8">
    <name type="scientific">Xanthomonas campestris pv. campestris (strain B100)</name>
    <dbReference type="NCBI Taxonomy" id="509169"/>
    <lineage>
        <taxon>Bacteria</taxon>
        <taxon>Pseudomonadati</taxon>
        <taxon>Pseudomonadota</taxon>
        <taxon>Gammaproteobacteria</taxon>
        <taxon>Lysobacterales</taxon>
        <taxon>Lysobacteraceae</taxon>
        <taxon>Xanthomonas</taxon>
    </lineage>
</organism>
<dbReference type="InterPro" id="IPR009057">
    <property type="entry name" value="Homeodomain-like_sf"/>
</dbReference>